<dbReference type="CDD" id="cd01876">
    <property type="entry name" value="YihA_EngB"/>
    <property type="match status" value="1"/>
</dbReference>
<feature type="domain" description="EngB-type G" evidence="11">
    <location>
        <begin position="22"/>
        <end position="195"/>
    </location>
</feature>
<keyword evidence="5 10" id="KW-0547">Nucleotide-binding</keyword>
<evidence type="ECO:0000256" key="8">
    <source>
        <dbReference type="ARBA" id="ARBA00023210"/>
    </source>
</evidence>
<evidence type="ECO:0000256" key="9">
    <source>
        <dbReference type="ARBA" id="ARBA00023306"/>
    </source>
</evidence>
<dbReference type="HOGENOM" id="CLU_033732_3_0_9"/>
<dbReference type="NCBIfam" id="TIGR03598">
    <property type="entry name" value="GTPase_YsxC"/>
    <property type="match status" value="1"/>
</dbReference>
<sequence>MIIRKAEIECVAALKSQYPTTGYPEVAFAGRSNVGKSSLINTLVNRKSLARTSSKPGKTRTINFYNINDNLYLVDLPGYGYAKVSKEEKKKWGSMIEGYLNSRDELKLVILLVDIRHEPTQDDKLMLEWMRQTGKKVVVVATKSDKLSNNQIAKQVPVIKKALKLTQDETFILFSSETRRGKEELWEVIKSTCGIVE</sequence>
<reference evidence="12" key="1">
    <citation type="submission" date="2013-03" db="EMBL/GenBank/DDBJ databases">
        <title>Draft genome sequence of the hydrogen-ethanol-producing anaerobic alkalithermophilic Caloramator celere.</title>
        <authorList>
            <person name="Ciranna A."/>
            <person name="Larjo A."/>
            <person name="Kivisto A."/>
            <person name="Santala V."/>
            <person name="Roos C."/>
            <person name="Karp M."/>
        </authorList>
    </citation>
    <scope>NUCLEOTIDE SEQUENCE [LARGE SCALE GENOMIC DNA]</scope>
    <source>
        <strain evidence="12">DSM 8682</strain>
    </source>
</reference>
<dbReference type="EMBL" id="CAVN010000099">
    <property type="protein sequence ID" value="CDF59442.1"/>
    <property type="molecule type" value="Genomic_DNA"/>
</dbReference>
<dbReference type="FunFam" id="3.40.50.300:FF:000098">
    <property type="entry name" value="Probable GTP-binding protein EngB"/>
    <property type="match status" value="1"/>
</dbReference>
<comment type="cofactor">
    <cofactor evidence="1">
        <name>Mg(2+)</name>
        <dbReference type="ChEBI" id="CHEBI:18420"/>
    </cofactor>
</comment>
<dbReference type="GO" id="GO:0005829">
    <property type="term" value="C:cytosol"/>
    <property type="evidence" value="ECO:0007669"/>
    <property type="project" value="TreeGrafter"/>
</dbReference>
<evidence type="ECO:0000259" key="11">
    <source>
        <dbReference type="PROSITE" id="PS51706"/>
    </source>
</evidence>
<keyword evidence="6" id="KW-0460">Magnesium</keyword>
<gene>
    <name evidence="10" type="primary">engB</name>
    <name evidence="12" type="ORF">TCEL_00908</name>
</gene>
<evidence type="ECO:0000313" key="13">
    <source>
        <dbReference type="Proteomes" id="UP000014923"/>
    </source>
</evidence>
<dbReference type="HAMAP" id="MF_00321">
    <property type="entry name" value="GTPase_EngB"/>
    <property type="match status" value="1"/>
</dbReference>
<evidence type="ECO:0000313" key="12">
    <source>
        <dbReference type="EMBL" id="CDF59442.1"/>
    </source>
</evidence>
<comment type="function">
    <text evidence="10">Necessary for normal cell division and for the maintenance of normal septation.</text>
</comment>
<evidence type="ECO:0000256" key="1">
    <source>
        <dbReference type="ARBA" id="ARBA00001946"/>
    </source>
</evidence>
<dbReference type="InterPro" id="IPR030393">
    <property type="entry name" value="G_ENGB_dom"/>
</dbReference>
<dbReference type="GO" id="GO:0046872">
    <property type="term" value="F:metal ion binding"/>
    <property type="evidence" value="ECO:0007669"/>
    <property type="project" value="UniProtKB-KW"/>
</dbReference>
<keyword evidence="13" id="KW-1185">Reference proteome</keyword>
<name>R7RTA7_9CLOT</name>
<keyword evidence="3 10" id="KW-0132">Cell division</keyword>
<dbReference type="SUPFAM" id="SSF52540">
    <property type="entry name" value="P-loop containing nucleoside triphosphate hydrolases"/>
    <property type="match status" value="1"/>
</dbReference>
<organism evidence="12 13">
    <name type="scientific">Thermobrachium celere DSM 8682</name>
    <dbReference type="NCBI Taxonomy" id="941824"/>
    <lineage>
        <taxon>Bacteria</taxon>
        <taxon>Bacillati</taxon>
        <taxon>Bacillota</taxon>
        <taxon>Clostridia</taxon>
        <taxon>Eubacteriales</taxon>
        <taxon>Clostridiaceae</taxon>
        <taxon>Thermobrachium</taxon>
    </lineage>
</organism>
<dbReference type="GO" id="GO:0000917">
    <property type="term" value="P:division septum assembly"/>
    <property type="evidence" value="ECO:0007669"/>
    <property type="project" value="UniProtKB-KW"/>
</dbReference>
<keyword evidence="4" id="KW-0479">Metal-binding</keyword>
<evidence type="ECO:0000256" key="10">
    <source>
        <dbReference type="HAMAP-Rule" id="MF_00321"/>
    </source>
</evidence>
<dbReference type="NCBIfam" id="TIGR00231">
    <property type="entry name" value="small_GTP"/>
    <property type="match status" value="1"/>
</dbReference>
<evidence type="ECO:0000256" key="6">
    <source>
        <dbReference type="ARBA" id="ARBA00022842"/>
    </source>
</evidence>
<dbReference type="Proteomes" id="UP000014923">
    <property type="component" value="Unassembled WGS sequence"/>
</dbReference>
<dbReference type="InterPro" id="IPR019987">
    <property type="entry name" value="GTP-bd_ribosome_bio_YsxC"/>
</dbReference>
<keyword evidence="7 10" id="KW-0342">GTP-binding</keyword>
<dbReference type="Pfam" id="PF01926">
    <property type="entry name" value="MMR_HSR1"/>
    <property type="match status" value="1"/>
</dbReference>
<proteinExistence type="inferred from homology"/>
<dbReference type="InterPro" id="IPR027417">
    <property type="entry name" value="P-loop_NTPase"/>
</dbReference>
<dbReference type="InterPro" id="IPR006073">
    <property type="entry name" value="GTP-bd"/>
</dbReference>
<dbReference type="GO" id="GO:0005525">
    <property type="term" value="F:GTP binding"/>
    <property type="evidence" value="ECO:0007669"/>
    <property type="project" value="UniProtKB-UniRule"/>
</dbReference>
<dbReference type="eggNOG" id="COG0218">
    <property type="taxonomic scope" value="Bacteria"/>
</dbReference>
<dbReference type="PANTHER" id="PTHR11649:SF13">
    <property type="entry name" value="ENGB-TYPE G DOMAIN-CONTAINING PROTEIN"/>
    <property type="match status" value="1"/>
</dbReference>
<dbReference type="PROSITE" id="PS51706">
    <property type="entry name" value="G_ENGB"/>
    <property type="match status" value="1"/>
</dbReference>
<evidence type="ECO:0000256" key="2">
    <source>
        <dbReference type="ARBA" id="ARBA00009638"/>
    </source>
</evidence>
<dbReference type="Gene3D" id="3.40.50.300">
    <property type="entry name" value="P-loop containing nucleotide triphosphate hydrolases"/>
    <property type="match status" value="1"/>
</dbReference>
<dbReference type="RefSeq" id="WP_018663351.1">
    <property type="nucleotide sequence ID" value="NZ_HF952018.1"/>
</dbReference>
<evidence type="ECO:0000256" key="5">
    <source>
        <dbReference type="ARBA" id="ARBA00022741"/>
    </source>
</evidence>
<protein>
    <recommendedName>
        <fullName evidence="10">Probable GTP-binding protein EngB</fullName>
    </recommendedName>
</protein>
<comment type="similarity">
    <text evidence="2 10">Belongs to the TRAFAC class TrmE-Era-EngA-EngB-Septin-like GTPase superfamily. EngB GTPase family.</text>
</comment>
<evidence type="ECO:0000256" key="3">
    <source>
        <dbReference type="ARBA" id="ARBA00022618"/>
    </source>
</evidence>
<dbReference type="PANTHER" id="PTHR11649">
    <property type="entry name" value="MSS1/TRME-RELATED GTP-BINDING PROTEIN"/>
    <property type="match status" value="1"/>
</dbReference>
<dbReference type="OrthoDB" id="9804921at2"/>
<keyword evidence="8 10" id="KW-0717">Septation</keyword>
<evidence type="ECO:0000256" key="7">
    <source>
        <dbReference type="ARBA" id="ARBA00023134"/>
    </source>
</evidence>
<keyword evidence="9 10" id="KW-0131">Cell cycle</keyword>
<evidence type="ECO:0000256" key="4">
    <source>
        <dbReference type="ARBA" id="ARBA00022723"/>
    </source>
</evidence>
<accession>R7RTA7</accession>
<comment type="caution">
    <text evidence="12">The sequence shown here is derived from an EMBL/GenBank/DDBJ whole genome shotgun (WGS) entry which is preliminary data.</text>
</comment>
<dbReference type="InterPro" id="IPR005225">
    <property type="entry name" value="Small_GTP-bd"/>
</dbReference>
<dbReference type="AlphaFoldDB" id="R7RTA7"/>